<name>A0AAV9D9S1_ACOCL</name>
<dbReference type="PANTHER" id="PTHR31236:SF2">
    <property type="entry name" value="BURP DOMAIN PROTEIN RD22"/>
    <property type="match status" value="1"/>
</dbReference>
<keyword evidence="5" id="KW-1185">Reference proteome</keyword>
<sequence length="382" mass="42669">MDRFKILQLLLVLSSVSMSHANLPSQMYWNIVLPDVAMPKAIIDTLHLDVIDQKDTTSLDADHGHGIPFFYSSNGASHHDDNDFEQKKGQDHGIPFFYSSNTAGHHDDHDFDQKKGVDVGQGQGIPFFYSSNTASGHRDDHHIDQTKKSLSSSDPRLDDPNFTLYFREEALRSGCRMNLHFTKTTPRRDTFLPRRQAESLPFASTDLSEVLRRLSVDPNSQQATAMKTTLELCEEPTVRGENKTCATSLESIVDFIVSELHTNRVIAMSTTVDNKGTETRMQAYTIASMRELAGPKTVVCHPLNYVYPVFLCHGAESTKAYEVELKGEDGTTVKSAAVCHTDTSDWDPNNMALRILNIKAGSAHPVCHFFPEGHVVWTRSAN</sequence>
<feature type="signal peptide" evidence="2">
    <location>
        <begin position="1"/>
        <end position="21"/>
    </location>
</feature>
<dbReference type="PANTHER" id="PTHR31236">
    <property type="entry name" value="BURP DOMAIN PROTEIN USPL1-LIKE"/>
    <property type="match status" value="1"/>
</dbReference>
<dbReference type="PROSITE" id="PS51277">
    <property type="entry name" value="BURP"/>
    <property type="match status" value="1"/>
</dbReference>
<dbReference type="InterPro" id="IPR044816">
    <property type="entry name" value="BURP"/>
</dbReference>
<protein>
    <submittedName>
        <fullName evidence="4">BURP domain-containing protein 3</fullName>
    </submittedName>
</protein>
<reference evidence="4" key="2">
    <citation type="submission" date="2023-06" db="EMBL/GenBank/DDBJ databases">
        <authorList>
            <person name="Ma L."/>
            <person name="Liu K.-W."/>
            <person name="Li Z."/>
            <person name="Hsiao Y.-Y."/>
            <person name="Qi Y."/>
            <person name="Fu T."/>
            <person name="Tang G."/>
            <person name="Zhang D."/>
            <person name="Sun W.-H."/>
            <person name="Liu D.-K."/>
            <person name="Li Y."/>
            <person name="Chen G.-Z."/>
            <person name="Liu X.-D."/>
            <person name="Liao X.-Y."/>
            <person name="Jiang Y.-T."/>
            <person name="Yu X."/>
            <person name="Hao Y."/>
            <person name="Huang J."/>
            <person name="Zhao X.-W."/>
            <person name="Ke S."/>
            <person name="Chen Y.-Y."/>
            <person name="Wu W.-L."/>
            <person name="Hsu J.-L."/>
            <person name="Lin Y.-F."/>
            <person name="Huang M.-D."/>
            <person name="Li C.-Y."/>
            <person name="Huang L."/>
            <person name="Wang Z.-W."/>
            <person name="Zhao X."/>
            <person name="Zhong W.-Y."/>
            <person name="Peng D.-H."/>
            <person name="Ahmad S."/>
            <person name="Lan S."/>
            <person name="Zhang J.-S."/>
            <person name="Tsai W.-C."/>
            <person name="Van De Peer Y."/>
            <person name="Liu Z.-J."/>
        </authorList>
    </citation>
    <scope>NUCLEOTIDE SEQUENCE</scope>
    <source>
        <strain evidence="4">CP</strain>
        <tissue evidence="4">Leaves</tissue>
    </source>
</reference>
<dbReference type="Proteomes" id="UP001180020">
    <property type="component" value="Unassembled WGS sequence"/>
</dbReference>
<evidence type="ECO:0000259" key="3">
    <source>
        <dbReference type="PROSITE" id="PS51277"/>
    </source>
</evidence>
<evidence type="ECO:0000256" key="1">
    <source>
        <dbReference type="SAM" id="MobiDB-lite"/>
    </source>
</evidence>
<dbReference type="SMART" id="SM01045">
    <property type="entry name" value="BURP"/>
    <property type="match status" value="1"/>
</dbReference>
<accession>A0AAV9D9S1</accession>
<feature type="chain" id="PRO_5043429262" evidence="2">
    <location>
        <begin position="22"/>
        <end position="382"/>
    </location>
</feature>
<gene>
    <name evidence="4" type="primary">BURP3</name>
    <name evidence="4" type="ORF">QJS10_CPB15g02015</name>
</gene>
<feature type="domain" description="BURP" evidence="3">
    <location>
        <begin position="165"/>
        <end position="380"/>
    </location>
</feature>
<evidence type="ECO:0000256" key="2">
    <source>
        <dbReference type="SAM" id="SignalP"/>
    </source>
</evidence>
<dbReference type="InterPro" id="IPR004873">
    <property type="entry name" value="BURP_dom"/>
</dbReference>
<feature type="region of interest" description="Disordered" evidence="1">
    <location>
        <begin position="129"/>
        <end position="154"/>
    </location>
</feature>
<dbReference type="EMBL" id="JAUJYO010000015">
    <property type="protein sequence ID" value="KAK1296932.1"/>
    <property type="molecule type" value="Genomic_DNA"/>
</dbReference>
<organism evidence="4 5">
    <name type="scientific">Acorus calamus</name>
    <name type="common">Sweet flag</name>
    <dbReference type="NCBI Taxonomy" id="4465"/>
    <lineage>
        <taxon>Eukaryota</taxon>
        <taxon>Viridiplantae</taxon>
        <taxon>Streptophyta</taxon>
        <taxon>Embryophyta</taxon>
        <taxon>Tracheophyta</taxon>
        <taxon>Spermatophyta</taxon>
        <taxon>Magnoliopsida</taxon>
        <taxon>Liliopsida</taxon>
        <taxon>Acoraceae</taxon>
        <taxon>Acorus</taxon>
    </lineage>
</organism>
<dbReference type="AlphaFoldDB" id="A0AAV9D9S1"/>
<feature type="compositionally biased region" description="Basic and acidic residues" evidence="1">
    <location>
        <begin position="136"/>
        <end position="147"/>
    </location>
</feature>
<proteinExistence type="predicted"/>
<evidence type="ECO:0000313" key="4">
    <source>
        <dbReference type="EMBL" id="KAK1296932.1"/>
    </source>
</evidence>
<dbReference type="Pfam" id="PF03181">
    <property type="entry name" value="BURP"/>
    <property type="match status" value="1"/>
</dbReference>
<evidence type="ECO:0000313" key="5">
    <source>
        <dbReference type="Proteomes" id="UP001180020"/>
    </source>
</evidence>
<comment type="caution">
    <text evidence="4">The sequence shown here is derived from an EMBL/GenBank/DDBJ whole genome shotgun (WGS) entry which is preliminary data.</text>
</comment>
<keyword evidence="2" id="KW-0732">Signal</keyword>
<reference evidence="4" key="1">
    <citation type="journal article" date="2023" name="Nat. Commun.">
        <title>Diploid and tetraploid genomes of Acorus and the evolution of monocots.</title>
        <authorList>
            <person name="Ma L."/>
            <person name="Liu K.W."/>
            <person name="Li Z."/>
            <person name="Hsiao Y.Y."/>
            <person name="Qi Y."/>
            <person name="Fu T."/>
            <person name="Tang G.D."/>
            <person name="Zhang D."/>
            <person name="Sun W.H."/>
            <person name="Liu D.K."/>
            <person name="Li Y."/>
            <person name="Chen G.Z."/>
            <person name="Liu X.D."/>
            <person name="Liao X.Y."/>
            <person name="Jiang Y.T."/>
            <person name="Yu X."/>
            <person name="Hao Y."/>
            <person name="Huang J."/>
            <person name="Zhao X.W."/>
            <person name="Ke S."/>
            <person name="Chen Y.Y."/>
            <person name="Wu W.L."/>
            <person name="Hsu J.L."/>
            <person name="Lin Y.F."/>
            <person name="Huang M.D."/>
            <person name="Li C.Y."/>
            <person name="Huang L."/>
            <person name="Wang Z.W."/>
            <person name="Zhao X."/>
            <person name="Zhong W.Y."/>
            <person name="Peng D.H."/>
            <person name="Ahmad S."/>
            <person name="Lan S."/>
            <person name="Zhang J.S."/>
            <person name="Tsai W.C."/>
            <person name="Van de Peer Y."/>
            <person name="Liu Z.J."/>
        </authorList>
    </citation>
    <scope>NUCLEOTIDE SEQUENCE</scope>
    <source>
        <strain evidence="4">CP</strain>
    </source>
</reference>